<sequence length="416" mass="44963">MTRKTDVLIIGAGQAGLAMSHCLTGQGIEHVVLDRGAVGQRWRAERWASLHLLTPNWMTRLPGWQYRGPDPEGFMHKDEVVGMLNRYSRSFAAPIREFSAVESLCRTTDGFRVTTQAETWIARSVVVATGACDRPAVPAFAGGVARDITQVTPGDYVHPGQLEQGGVLVVGASATGIQLAEEIHLSGRPVTLAAGAHARLPRRYRGRDVLDWLDRCGVLSEARNPSVPNHRALTQPSLQLIGSTPARDLDLMTLARLGITITGRVDGIGGNTVRISDSLPADMLAAEDRRIRTLARIDDHIHSTGATAPVSADAAPLTMPVSASLRAIDLRAAGIRTILWATGYRRSYPWLQLPVFDPSGEILQSGGITPCPGLYTLGLPFMRRRNSTFIDGVGQDAIEITTEIARHLDITCRAVA</sequence>
<gene>
    <name evidence="2" type="ORF">CLV78_101494</name>
</gene>
<dbReference type="Gene3D" id="3.50.50.60">
    <property type="entry name" value="FAD/NAD(P)-binding domain"/>
    <property type="match status" value="2"/>
</dbReference>
<keyword evidence="1" id="KW-0560">Oxidoreductase</keyword>
<dbReference type="Pfam" id="PF13738">
    <property type="entry name" value="Pyr_redox_3"/>
    <property type="match status" value="1"/>
</dbReference>
<name>A0A2T0RYY4_9RHOB</name>
<evidence type="ECO:0000256" key="1">
    <source>
        <dbReference type="ARBA" id="ARBA00023002"/>
    </source>
</evidence>
<evidence type="ECO:0000313" key="2">
    <source>
        <dbReference type="EMBL" id="PRY26399.1"/>
    </source>
</evidence>
<dbReference type="GO" id="GO:0050660">
    <property type="term" value="F:flavin adenine dinucleotide binding"/>
    <property type="evidence" value="ECO:0007669"/>
    <property type="project" value="TreeGrafter"/>
</dbReference>
<dbReference type="PANTHER" id="PTHR43539">
    <property type="entry name" value="FLAVIN-BINDING MONOOXYGENASE-LIKE PROTEIN (AFU_ORTHOLOGUE AFUA_4G09220)"/>
    <property type="match status" value="1"/>
</dbReference>
<proteinExistence type="predicted"/>
<dbReference type="InterPro" id="IPR036188">
    <property type="entry name" value="FAD/NAD-bd_sf"/>
</dbReference>
<dbReference type="GO" id="GO:0004497">
    <property type="term" value="F:monooxygenase activity"/>
    <property type="evidence" value="ECO:0007669"/>
    <property type="project" value="TreeGrafter"/>
</dbReference>
<dbReference type="InterPro" id="IPR050982">
    <property type="entry name" value="Auxin_biosynth/cation_transpt"/>
</dbReference>
<protein>
    <submittedName>
        <fullName evidence="2">Putative flavoprotein involved in K+ transport</fullName>
    </submittedName>
</protein>
<evidence type="ECO:0000313" key="3">
    <source>
        <dbReference type="Proteomes" id="UP000239480"/>
    </source>
</evidence>
<dbReference type="PANTHER" id="PTHR43539:SF78">
    <property type="entry name" value="FLAVIN-CONTAINING MONOOXYGENASE"/>
    <property type="match status" value="1"/>
</dbReference>
<dbReference type="OrthoDB" id="9773233at2"/>
<keyword evidence="3" id="KW-1185">Reference proteome</keyword>
<reference evidence="2 3" key="1">
    <citation type="submission" date="2018-03" db="EMBL/GenBank/DDBJ databases">
        <title>Genomic Encyclopedia of Archaeal and Bacterial Type Strains, Phase II (KMG-II): from individual species to whole genera.</title>
        <authorList>
            <person name="Goeker M."/>
        </authorList>
    </citation>
    <scope>NUCLEOTIDE SEQUENCE [LARGE SCALE GENOMIC DNA]</scope>
    <source>
        <strain evidence="2 3">DSM 29328</strain>
    </source>
</reference>
<dbReference type="AlphaFoldDB" id="A0A2T0RYY4"/>
<organism evidence="2 3">
    <name type="scientific">Aliiruegeria haliotis</name>
    <dbReference type="NCBI Taxonomy" id="1280846"/>
    <lineage>
        <taxon>Bacteria</taxon>
        <taxon>Pseudomonadati</taxon>
        <taxon>Pseudomonadota</taxon>
        <taxon>Alphaproteobacteria</taxon>
        <taxon>Rhodobacterales</taxon>
        <taxon>Roseobacteraceae</taxon>
        <taxon>Aliiruegeria</taxon>
    </lineage>
</organism>
<dbReference type="PRINTS" id="PR00411">
    <property type="entry name" value="PNDRDTASEI"/>
</dbReference>
<comment type="caution">
    <text evidence="2">The sequence shown here is derived from an EMBL/GenBank/DDBJ whole genome shotgun (WGS) entry which is preliminary data.</text>
</comment>
<dbReference type="Proteomes" id="UP000239480">
    <property type="component" value="Unassembled WGS sequence"/>
</dbReference>
<accession>A0A2T0RYY4</accession>
<dbReference type="SUPFAM" id="SSF51905">
    <property type="entry name" value="FAD/NAD(P)-binding domain"/>
    <property type="match status" value="1"/>
</dbReference>
<dbReference type="RefSeq" id="WP_106203168.1">
    <property type="nucleotide sequence ID" value="NZ_PVTD01000001.1"/>
</dbReference>
<dbReference type="EMBL" id="PVTD01000001">
    <property type="protein sequence ID" value="PRY26399.1"/>
    <property type="molecule type" value="Genomic_DNA"/>
</dbReference>